<dbReference type="Proteomes" id="UP001432322">
    <property type="component" value="Unassembled WGS sequence"/>
</dbReference>
<evidence type="ECO:0000313" key="1">
    <source>
        <dbReference type="EMBL" id="GMT18607.1"/>
    </source>
</evidence>
<dbReference type="EMBL" id="BTSY01000003">
    <property type="protein sequence ID" value="GMT18607.1"/>
    <property type="molecule type" value="Genomic_DNA"/>
</dbReference>
<keyword evidence="2" id="KW-1185">Reference proteome</keyword>
<gene>
    <name evidence="1" type="ORF">PFISCL1PPCAC_9904</name>
</gene>
<accession>A0AAV5VFV1</accession>
<evidence type="ECO:0000313" key="2">
    <source>
        <dbReference type="Proteomes" id="UP001432322"/>
    </source>
</evidence>
<name>A0AAV5VFV1_9BILA</name>
<sequence length="83" mass="9205">MNGVNGNANTTRQKYRANAIPIKEVVIDCCIHEQWSAQKQCDISCSLYGGAGKWMLNGATVTAFLLQKGRIRIITTTVLRFIC</sequence>
<comment type="caution">
    <text evidence="1">The sequence shown here is derived from an EMBL/GenBank/DDBJ whole genome shotgun (WGS) entry which is preliminary data.</text>
</comment>
<protein>
    <submittedName>
        <fullName evidence="1">Uncharacterized protein</fullName>
    </submittedName>
</protein>
<dbReference type="AlphaFoldDB" id="A0AAV5VFV1"/>
<proteinExistence type="predicted"/>
<reference evidence="1" key="1">
    <citation type="submission" date="2023-10" db="EMBL/GenBank/DDBJ databases">
        <title>Genome assembly of Pristionchus species.</title>
        <authorList>
            <person name="Yoshida K."/>
            <person name="Sommer R.J."/>
        </authorList>
    </citation>
    <scope>NUCLEOTIDE SEQUENCE</scope>
    <source>
        <strain evidence="1">RS5133</strain>
    </source>
</reference>
<organism evidence="1 2">
    <name type="scientific">Pristionchus fissidentatus</name>
    <dbReference type="NCBI Taxonomy" id="1538716"/>
    <lineage>
        <taxon>Eukaryota</taxon>
        <taxon>Metazoa</taxon>
        <taxon>Ecdysozoa</taxon>
        <taxon>Nematoda</taxon>
        <taxon>Chromadorea</taxon>
        <taxon>Rhabditida</taxon>
        <taxon>Rhabditina</taxon>
        <taxon>Diplogasteromorpha</taxon>
        <taxon>Diplogasteroidea</taxon>
        <taxon>Neodiplogasteridae</taxon>
        <taxon>Pristionchus</taxon>
    </lineage>
</organism>